<evidence type="ECO:0000313" key="2">
    <source>
        <dbReference type="EMBL" id="KAF2212768.1"/>
    </source>
</evidence>
<organism evidence="2 3">
    <name type="scientific">Cercospora zeae-maydis SCOH1-5</name>
    <dbReference type="NCBI Taxonomy" id="717836"/>
    <lineage>
        <taxon>Eukaryota</taxon>
        <taxon>Fungi</taxon>
        <taxon>Dikarya</taxon>
        <taxon>Ascomycota</taxon>
        <taxon>Pezizomycotina</taxon>
        <taxon>Dothideomycetes</taxon>
        <taxon>Dothideomycetidae</taxon>
        <taxon>Mycosphaerellales</taxon>
        <taxon>Mycosphaerellaceae</taxon>
        <taxon>Cercospora</taxon>
    </lineage>
</organism>
<evidence type="ECO:0000256" key="1">
    <source>
        <dbReference type="SAM" id="MobiDB-lite"/>
    </source>
</evidence>
<feature type="region of interest" description="Disordered" evidence="1">
    <location>
        <begin position="214"/>
        <end position="302"/>
    </location>
</feature>
<feature type="compositionally biased region" description="Low complexity" evidence="1">
    <location>
        <begin position="486"/>
        <end position="498"/>
    </location>
</feature>
<feature type="region of interest" description="Disordered" evidence="1">
    <location>
        <begin position="485"/>
        <end position="526"/>
    </location>
</feature>
<name>A0A6A6FHR1_9PEZI</name>
<reference evidence="2" key="1">
    <citation type="journal article" date="2020" name="Stud. Mycol.">
        <title>101 Dothideomycetes genomes: a test case for predicting lifestyles and emergence of pathogens.</title>
        <authorList>
            <person name="Haridas S."/>
            <person name="Albert R."/>
            <person name="Binder M."/>
            <person name="Bloem J."/>
            <person name="Labutti K."/>
            <person name="Salamov A."/>
            <person name="Andreopoulos B."/>
            <person name="Baker S."/>
            <person name="Barry K."/>
            <person name="Bills G."/>
            <person name="Bluhm B."/>
            <person name="Cannon C."/>
            <person name="Castanera R."/>
            <person name="Culley D."/>
            <person name="Daum C."/>
            <person name="Ezra D."/>
            <person name="Gonzalez J."/>
            <person name="Henrissat B."/>
            <person name="Kuo A."/>
            <person name="Liang C."/>
            <person name="Lipzen A."/>
            <person name="Lutzoni F."/>
            <person name="Magnuson J."/>
            <person name="Mondo S."/>
            <person name="Nolan M."/>
            <person name="Ohm R."/>
            <person name="Pangilinan J."/>
            <person name="Park H.-J."/>
            <person name="Ramirez L."/>
            <person name="Alfaro M."/>
            <person name="Sun H."/>
            <person name="Tritt A."/>
            <person name="Yoshinaga Y."/>
            <person name="Zwiers L.-H."/>
            <person name="Turgeon B."/>
            <person name="Goodwin S."/>
            <person name="Spatafora J."/>
            <person name="Crous P."/>
            <person name="Grigoriev I."/>
        </authorList>
    </citation>
    <scope>NUCLEOTIDE SEQUENCE</scope>
    <source>
        <strain evidence="2">SCOH1-5</strain>
    </source>
</reference>
<evidence type="ECO:0000313" key="3">
    <source>
        <dbReference type="Proteomes" id="UP000799539"/>
    </source>
</evidence>
<dbReference type="Proteomes" id="UP000799539">
    <property type="component" value="Unassembled WGS sequence"/>
</dbReference>
<sequence length="655" mass="71080">MYDQNDMDLAAPILQEAFKNDPTFGDLGMTAGERLMLYNVEEGEGEERDQKTPDKASTLGPAPNPAPAAPSIIPTTPVRQPSTTKTAFTAKNVPAYAATAAIQEIIDGPLEQIRGPNVIRLAKSYSSSAMAELINTAHPSETDISAKNIGERLSAAYAAAGDDGDDLKREVTDARVSLGLKVRDSLSPLVLPSSTPGFSRETGARTANMARKLNAPTWPAPPRSAQSPLASAVRGFPSDQPTGAGDPRMAISKLLNPETRPSSSSRDLLAPRDDEPTQLPSFADGFGPFLTPQKPRRLPEASPCLSVTTRQNLKEILPDSDDEELDRGESPLGEGFTAVFYPRVPLGTVTGNFQWAVKKSDVLEGVPIDEIFSGDQKMIKDSLLYSLAKEYEFPEMTKKINAGRTRGLVTENVLSRRLSSYKKKKIGEGVSQYEFEWELNDARRRHGNAFRLPAPDVKRIIYDGGVAIGYEAKAGGGISTPCEADSGLSRSAGSLSSANLPQPGRTTAAPPQRQRKSGAGAPPHRPHVIPAADQVLFDGNPDDLKGPVLYDLGKRYSWTVLADLIKQAHPNTEMCAQILWDRMREAYTEQARLSSKTRAEVVSELRAAKAAHRKQNAKPDRRRRTRAHTPLERDADQTDVGGDEDAQRDDEVDVG</sequence>
<dbReference type="AlphaFoldDB" id="A0A6A6FHR1"/>
<gene>
    <name evidence="2" type="ORF">CERZMDRAFT_84398</name>
</gene>
<dbReference type="OrthoDB" id="3646008at2759"/>
<keyword evidence="3" id="KW-1185">Reference proteome</keyword>
<feature type="region of interest" description="Disordered" evidence="1">
    <location>
        <begin position="605"/>
        <end position="655"/>
    </location>
</feature>
<proteinExistence type="predicted"/>
<feature type="compositionally biased region" description="Acidic residues" evidence="1">
    <location>
        <begin position="641"/>
        <end position="655"/>
    </location>
</feature>
<feature type="compositionally biased region" description="Basic residues" evidence="1">
    <location>
        <begin position="609"/>
        <end position="627"/>
    </location>
</feature>
<accession>A0A6A6FHR1</accession>
<feature type="region of interest" description="Disordered" evidence="1">
    <location>
        <begin position="42"/>
        <end position="84"/>
    </location>
</feature>
<dbReference type="EMBL" id="ML992672">
    <property type="protein sequence ID" value="KAF2212768.1"/>
    <property type="molecule type" value="Genomic_DNA"/>
</dbReference>
<protein>
    <submittedName>
        <fullName evidence="2">Uncharacterized protein</fullName>
    </submittedName>
</protein>